<name>A0ABU5L5E3_9PSED</name>
<dbReference type="SUPFAM" id="SSF48452">
    <property type="entry name" value="TPR-like"/>
    <property type="match status" value="1"/>
</dbReference>
<evidence type="ECO:0000313" key="2">
    <source>
        <dbReference type="EMBL" id="MDZ5741371.1"/>
    </source>
</evidence>
<dbReference type="Gene3D" id="1.25.40.10">
    <property type="entry name" value="Tetratricopeptide repeat domain"/>
    <property type="match status" value="1"/>
</dbReference>
<dbReference type="RefSeq" id="WP_322492153.1">
    <property type="nucleotide sequence ID" value="NZ_JAXUBM010000040.1"/>
</dbReference>
<keyword evidence="3" id="KW-1185">Reference proteome</keyword>
<comment type="caution">
    <text evidence="2">The sequence shown here is derived from an EMBL/GenBank/DDBJ whole genome shotgun (WGS) entry which is preliminary data.</text>
</comment>
<feature type="repeat" description="TPR" evidence="1">
    <location>
        <begin position="91"/>
        <end position="124"/>
    </location>
</feature>
<dbReference type="InterPro" id="IPR011990">
    <property type="entry name" value="TPR-like_helical_dom_sf"/>
</dbReference>
<evidence type="ECO:0000256" key="1">
    <source>
        <dbReference type="PROSITE-ProRule" id="PRU00339"/>
    </source>
</evidence>
<gene>
    <name evidence="2" type="ORF">SOW75_24620</name>
</gene>
<dbReference type="Proteomes" id="UP001292116">
    <property type="component" value="Unassembled WGS sequence"/>
</dbReference>
<proteinExistence type="predicted"/>
<protein>
    <recommendedName>
        <fullName evidence="4">Tetratricopeptide repeat protein</fullName>
    </recommendedName>
</protein>
<evidence type="ECO:0000313" key="3">
    <source>
        <dbReference type="Proteomes" id="UP001292116"/>
    </source>
</evidence>
<organism evidence="2 3">
    <name type="scientific">Pseudomonas asiatica</name>
    <dbReference type="NCBI Taxonomy" id="2219225"/>
    <lineage>
        <taxon>Bacteria</taxon>
        <taxon>Pseudomonadati</taxon>
        <taxon>Pseudomonadota</taxon>
        <taxon>Gammaproteobacteria</taxon>
        <taxon>Pseudomonadales</taxon>
        <taxon>Pseudomonadaceae</taxon>
        <taxon>Pseudomonas</taxon>
    </lineage>
</organism>
<dbReference type="EMBL" id="JAXUBM010000040">
    <property type="protein sequence ID" value="MDZ5741371.1"/>
    <property type="molecule type" value="Genomic_DNA"/>
</dbReference>
<sequence>MVELSDIDLQLSKKIVAIVEHGNSLHGAGAHDTALEKYRESWELLPEPKQNWDLAHWIAKCTSRIYLELGVYGEAKTWSLRAVDSKPPGETSSLILLGASYLGLGEEEFAYEFFNKAFEMGRARAFQGFDKKYLNFLTAYKEKNDGFARSAI</sequence>
<dbReference type="InterPro" id="IPR019734">
    <property type="entry name" value="TPR_rpt"/>
</dbReference>
<accession>A0ABU5L5E3</accession>
<evidence type="ECO:0008006" key="4">
    <source>
        <dbReference type="Google" id="ProtNLM"/>
    </source>
</evidence>
<dbReference type="PROSITE" id="PS50005">
    <property type="entry name" value="TPR"/>
    <property type="match status" value="1"/>
</dbReference>
<reference evidence="2 3" key="1">
    <citation type="submission" date="2023-11" db="EMBL/GenBank/DDBJ databases">
        <title>Draft genomes analysis of Pseudomonas asiatica isolated from milk, feces and farm soil of cows suffering from clinical mastitis.</title>
        <authorList>
            <person name="Rahman T."/>
            <person name="Das Z.C."/>
            <person name="Hoque M.N."/>
        </authorList>
    </citation>
    <scope>NUCLEOTIDE SEQUENCE [LARGE SCALE GENOMIC DNA]</scope>
    <source>
        <strain evidence="2 3">2F2</strain>
    </source>
</reference>
<keyword evidence="1" id="KW-0802">TPR repeat</keyword>